<keyword evidence="2" id="KW-1185">Reference proteome</keyword>
<evidence type="ECO:0000313" key="2">
    <source>
        <dbReference type="Proteomes" id="UP001054837"/>
    </source>
</evidence>
<name>A0AAV4V2I4_9ARAC</name>
<accession>A0AAV4V2I4</accession>
<evidence type="ECO:0000313" key="1">
    <source>
        <dbReference type="EMBL" id="GIY64346.1"/>
    </source>
</evidence>
<dbReference type="EMBL" id="BPLQ01012312">
    <property type="protein sequence ID" value="GIY64346.1"/>
    <property type="molecule type" value="Genomic_DNA"/>
</dbReference>
<protein>
    <submittedName>
        <fullName evidence="1">Uncharacterized protein</fullName>
    </submittedName>
</protein>
<proteinExistence type="predicted"/>
<reference evidence="1 2" key="1">
    <citation type="submission" date="2021-06" db="EMBL/GenBank/DDBJ databases">
        <title>Caerostris darwini draft genome.</title>
        <authorList>
            <person name="Kono N."/>
            <person name="Arakawa K."/>
        </authorList>
    </citation>
    <scope>NUCLEOTIDE SEQUENCE [LARGE SCALE GENOMIC DNA]</scope>
</reference>
<gene>
    <name evidence="1" type="ORF">CDAR_52301</name>
</gene>
<organism evidence="1 2">
    <name type="scientific">Caerostris darwini</name>
    <dbReference type="NCBI Taxonomy" id="1538125"/>
    <lineage>
        <taxon>Eukaryota</taxon>
        <taxon>Metazoa</taxon>
        <taxon>Ecdysozoa</taxon>
        <taxon>Arthropoda</taxon>
        <taxon>Chelicerata</taxon>
        <taxon>Arachnida</taxon>
        <taxon>Araneae</taxon>
        <taxon>Araneomorphae</taxon>
        <taxon>Entelegynae</taxon>
        <taxon>Araneoidea</taxon>
        <taxon>Araneidae</taxon>
        <taxon>Caerostris</taxon>
    </lineage>
</organism>
<dbReference type="AlphaFoldDB" id="A0AAV4V2I4"/>
<comment type="caution">
    <text evidence="1">The sequence shown here is derived from an EMBL/GenBank/DDBJ whole genome shotgun (WGS) entry which is preliminary data.</text>
</comment>
<sequence>MLPPQFAHGPLLPEAHATSCDQDQRLGEKRFEKSHSLLITTEKMEARHVAFQRISAFAGITRRLCRGSNSIRGLCILQTLRFACFINKTLFIGNVRAHGFPNKFGELKYFVPCTGMRELIKVQRRVPSVGK</sequence>
<dbReference type="Proteomes" id="UP001054837">
    <property type="component" value="Unassembled WGS sequence"/>
</dbReference>